<keyword evidence="2" id="KW-1185">Reference proteome</keyword>
<organism evidence="1 2">
    <name type="scientific">Pendulispora rubella</name>
    <dbReference type="NCBI Taxonomy" id="2741070"/>
    <lineage>
        <taxon>Bacteria</taxon>
        <taxon>Pseudomonadati</taxon>
        <taxon>Myxococcota</taxon>
        <taxon>Myxococcia</taxon>
        <taxon>Myxococcales</taxon>
        <taxon>Sorangiineae</taxon>
        <taxon>Pendulisporaceae</taxon>
        <taxon>Pendulispora</taxon>
    </lineage>
</organism>
<sequence>MTNAIELEKFSFQSVMNRIVSNLGPTGQTSLGLYQQMVDTLNDRAHGTTSGPHCDDQLVGGQPAINGFPIQCPRQEGVLSKTNPFEPGDDGFAPVALVNRFDLAPQNGSNCGQYRIVYGKNSGIENVLDRMLFIFEAVLPNPHPEAGIGGCRPVAEFWANLSTDGDANSRASKLANFYYSGLPGFAPVIEASHYGPGGTDTGQIRANMFMNRVSQQPWELREFRLGSVCGETSPCPLVAKNTFVQVNPFGGLFGPNGQSSGFQTEFLDQVEALASGDVNTITMSTSSGFNAGESIESGTSNDYRVQAENNTGLHQAITAKLKSIGRSDLTSNNILDRATTQSCAGCHQLSIGDDLGAGATWPRSNLFTHVSEKRVISPALAQVFLPFRAQVLSHFLDPTCAAPPSANVDSPVRRTLGGGVVGAAN</sequence>
<reference evidence="1" key="1">
    <citation type="submission" date="2021-12" db="EMBL/GenBank/DDBJ databases">
        <title>Discovery of the Pendulisporaceae a myxobacterial family with distinct sporulation behavior and unique specialized metabolism.</title>
        <authorList>
            <person name="Garcia R."/>
            <person name="Popoff A."/>
            <person name="Bader C.D."/>
            <person name="Loehr J."/>
            <person name="Walesch S."/>
            <person name="Walt C."/>
            <person name="Boldt J."/>
            <person name="Bunk B."/>
            <person name="Haeckl F.J.F.P.J."/>
            <person name="Gunesch A.P."/>
            <person name="Birkelbach J."/>
            <person name="Nuebel U."/>
            <person name="Pietschmann T."/>
            <person name="Bach T."/>
            <person name="Mueller R."/>
        </authorList>
    </citation>
    <scope>NUCLEOTIDE SEQUENCE</scope>
    <source>
        <strain evidence="1">MSr11367</strain>
    </source>
</reference>
<evidence type="ECO:0000313" key="1">
    <source>
        <dbReference type="EMBL" id="WXB03150.1"/>
    </source>
</evidence>
<evidence type="ECO:0008006" key="3">
    <source>
        <dbReference type="Google" id="ProtNLM"/>
    </source>
</evidence>
<dbReference type="EMBL" id="CP089983">
    <property type="protein sequence ID" value="WXB03150.1"/>
    <property type="molecule type" value="Genomic_DNA"/>
</dbReference>
<gene>
    <name evidence="1" type="ORF">LVJ94_40370</name>
</gene>
<dbReference type="Proteomes" id="UP001374803">
    <property type="component" value="Chromosome"/>
</dbReference>
<name>A0ABZ2L1P1_9BACT</name>
<evidence type="ECO:0000313" key="2">
    <source>
        <dbReference type="Proteomes" id="UP001374803"/>
    </source>
</evidence>
<proteinExistence type="predicted"/>
<protein>
    <recommendedName>
        <fullName evidence="3">Cytochrome c domain-containing protein</fullName>
    </recommendedName>
</protein>
<dbReference type="RefSeq" id="WP_394832777.1">
    <property type="nucleotide sequence ID" value="NZ_CP089929.1"/>
</dbReference>
<accession>A0ABZ2L1P1</accession>